<dbReference type="InterPro" id="IPR036388">
    <property type="entry name" value="WH-like_DNA-bd_sf"/>
</dbReference>
<dbReference type="GO" id="GO:0005829">
    <property type="term" value="C:cytosol"/>
    <property type="evidence" value="ECO:0007669"/>
    <property type="project" value="TreeGrafter"/>
</dbReference>
<evidence type="ECO:0000313" key="7">
    <source>
        <dbReference type="Proteomes" id="UP000281118"/>
    </source>
</evidence>
<dbReference type="PROSITE" id="PS50042">
    <property type="entry name" value="CNMP_BINDING_3"/>
    <property type="match status" value="1"/>
</dbReference>
<evidence type="ECO:0000256" key="2">
    <source>
        <dbReference type="ARBA" id="ARBA00023125"/>
    </source>
</evidence>
<evidence type="ECO:0000313" key="6">
    <source>
        <dbReference type="EMBL" id="RUR70327.1"/>
    </source>
</evidence>
<keyword evidence="3" id="KW-0804">Transcription</keyword>
<dbReference type="GO" id="GO:0003677">
    <property type="term" value="F:DNA binding"/>
    <property type="evidence" value="ECO:0007669"/>
    <property type="project" value="UniProtKB-KW"/>
</dbReference>
<sequence>MMYLHPLMASLPLAERTKLGESTRLHSYKRNEVVLAAGDSTDQIYCVASGLLRVVSLNQRGDTEMTTEFIGPNDFFFHLSMQEDSYCSKKTLVAALPSSVYLIPVGEMRSLCKRHPEVALGLLGLAMKRMSTLRGQFHRISVHTAEDSVLRVLQQLTRLAPAGEQGYDKRITQSVIASYSGLSREVVNKTMRDFELRGLVRRDDDGVHVANDFATTDFA</sequence>
<dbReference type="InterPro" id="IPR036390">
    <property type="entry name" value="WH_DNA-bd_sf"/>
</dbReference>
<feature type="domain" description="HTH crp-type" evidence="5">
    <location>
        <begin position="146"/>
        <end position="213"/>
    </location>
</feature>
<dbReference type="InterPro" id="IPR018490">
    <property type="entry name" value="cNMP-bd_dom_sf"/>
</dbReference>
<dbReference type="PANTHER" id="PTHR24567:SF26">
    <property type="entry name" value="REGULATORY PROTEIN YEIL"/>
    <property type="match status" value="1"/>
</dbReference>
<comment type="caution">
    <text evidence="6">The sequence shown here is derived from an EMBL/GenBank/DDBJ whole genome shotgun (WGS) entry which is preliminary data.</text>
</comment>
<proteinExistence type="predicted"/>
<dbReference type="PANTHER" id="PTHR24567">
    <property type="entry name" value="CRP FAMILY TRANSCRIPTIONAL REGULATORY PROTEIN"/>
    <property type="match status" value="1"/>
</dbReference>
<dbReference type="Pfam" id="PF00027">
    <property type="entry name" value="cNMP_binding"/>
    <property type="match status" value="1"/>
</dbReference>
<keyword evidence="1" id="KW-0805">Transcription regulation</keyword>
<dbReference type="PROSITE" id="PS51063">
    <property type="entry name" value="HTH_CRP_2"/>
    <property type="match status" value="1"/>
</dbReference>
<feature type="domain" description="Cyclic nucleotide-binding" evidence="4">
    <location>
        <begin position="7"/>
        <end position="95"/>
    </location>
</feature>
<keyword evidence="2" id="KW-0238">DNA-binding</keyword>
<dbReference type="SMART" id="SM00419">
    <property type="entry name" value="HTH_CRP"/>
    <property type="match status" value="1"/>
</dbReference>
<dbReference type="Gene3D" id="1.10.10.10">
    <property type="entry name" value="Winged helix-like DNA-binding domain superfamily/Winged helix DNA-binding domain"/>
    <property type="match status" value="1"/>
</dbReference>
<dbReference type="EMBL" id="RXFT01000012">
    <property type="protein sequence ID" value="RUR70327.1"/>
    <property type="molecule type" value="Genomic_DNA"/>
</dbReference>
<dbReference type="OrthoDB" id="8845004at2"/>
<dbReference type="InterPro" id="IPR014710">
    <property type="entry name" value="RmlC-like_jellyroll"/>
</dbReference>
<protein>
    <submittedName>
        <fullName evidence="6">Cyclic nucleotide-binding domain-containing protein</fullName>
    </submittedName>
</protein>
<dbReference type="Proteomes" id="UP000281118">
    <property type="component" value="Unassembled WGS sequence"/>
</dbReference>
<accession>A0A3S0XIU0</accession>
<evidence type="ECO:0000256" key="3">
    <source>
        <dbReference type="ARBA" id="ARBA00023163"/>
    </source>
</evidence>
<dbReference type="CDD" id="cd00038">
    <property type="entry name" value="CAP_ED"/>
    <property type="match status" value="1"/>
</dbReference>
<dbReference type="Gene3D" id="2.60.120.10">
    <property type="entry name" value="Jelly Rolls"/>
    <property type="match status" value="1"/>
</dbReference>
<organism evidence="6 7">
    <name type="scientific">Variovorax guangxiensis</name>
    <dbReference type="NCBI Taxonomy" id="1775474"/>
    <lineage>
        <taxon>Bacteria</taxon>
        <taxon>Pseudomonadati</taxon>
        <taxon>Pseudomonadota</taxon>
        <taxon>Betaproteobacteria</taxon>
        <taxon>Burkholderiales</taxon>
        <taxon>Comamonadaceae</taxon>
        <taxon>Variovorax</taxon>
    </lineage>
</organism>
<evidence type="ECO:0000259" key="5">
    <source>
        <dbReference type="PROSITE" id="PS51063"/>
    </source>
</evidence>
<dbReference type="SMART" id="SM00100">
    <property type="entry name" value="cNMP"/>
    <property type="match status" value="1"/>
</dbReference>
<dbReference type="SUPFAM" id="SSF51206">
    <property type="entry name" value="cAMP-binding domain-like"/>
    <property type="match status" value="1"/>
</dbReference>
<reference evidence="6 7" key="1">
    <citation type="submission" date="2018-12" db="EMBL/GenBank/DDBJ databases">
        <title>The genome sequences of Variovorax guangxiensis DSM 27352.</title>
        <authorList>
            <person name="Gao J."/>
            <person name="Sun J."/>
        </authorList>
    </citation>
    <scope>NUCLEOTIDE SEQUENCE [LARGE SCALE GENOMIC DNA]</scope>
    <source>
        <strain evidence="6 7">DSM 27352</strain>
    </source>
</reference>
<dbReference type="InterPro" id="IPR000595">
    <property type="entry name" value="cNMP-bd_dom"/>
</dbReference>
<dbReference type="Pfam" id="PF13545">
    <property type="entry name" value="HTH_Crp_2"/>
    <property type="match status" value="1"/>
</dbReference>
<name>A0A3S0XIU0_9BURK</name>
<dbReference type="GO" id="GO:0003700">
    <property type="term" value="F:DNA-binding transcription factor activity"/>
    <property type="evidence" value="ECO:0007669"/>
    <property type="project" value="TreeGrafter"/>
</dbReference>
<evidence type="ECO:0000256" key="1">
    <source>
        <dbReference type="ARBA" id="ARBA00023015"/>
    </source>
</evidence>
<dbReference type="SUPFAM" id="SSF46785">
    <property type="entry name" value="Winged helix' DNA-binding domain"/>
    <property type="match status" value="1"/>
</dbReference>
<dbReference type="InterPro" id="IPR012318">
    <property type="entry name" value="HTH_CRP"/>
</dbReference>
<gene>
    <name evidence="6" type="ORF">EJP67_25050</name>
</gene>
<evidence type="ECO:0000259" key="4">
    <source>
        <dbReference type="PROSITE" id="PS50042"/>
    </source>
</evidence>
<dbReference type="AlphaFoldDB" id="A0A3S0XIU0"/>
<dbReference type="InterPro" id="IPR050397">
    <property type="entry name" value="Env_Response_Regulators"/>
</dbReference>